<gene>
    <name evidence="1" type="ORF">BCR34DRAFT_600761</name>
</gene>
<organism evidence="1 2">
    <name type="scientific">Clohesyomyces aquaticus</name>
    <dbReference type="NCBI Taxonomy" id="1231657"/>
    <lineage>
        <taxon>Eukaryota</taxon>
        <taxon>Fungi</taxon>
        <taxon>Dikarya</taxon>
        <taxon>Ascomycota</taxon>
        <taxon>Pezizomycotina</taxon>
        <taxon>Dothideomycetes</taxon>
        <taxon>Pleosporomycetidae</taxon>
        <taxon>Pleosporales</taxon>
        <taxon>Lindgomycetaceae</taxon>
        <taxon>Clohesyomyces</taxon>
    </lineage>
</organism>
<evidence type="ECO:0000313" key="1">
    <source>
        <dbReference type="EMBL" id="ORY12195.1"/>
    </source>
</evidence>
<evidence type="ECO:0000313" key="2">
    <source>
        <dbReference type="Proteomes" id="UP000193144"/>
    </source>
</evidence>
<protein>
    <recommendedName>
        <fullName evidence="3">NAD(P)-binding domain-containing protein</fullName>
    </recommendedName>
</protein>
<dbReference type="SUPFAM" id="SSF51735">
    <property type="entry name" value="NAD(P)-binding Rossmann-fold domains"/>
    <property type="match status" value="1"/>
</dbReference>
<accession>A0A1Y1ZQX3</accession>
<dbReference type="Proteomes" id="UP000193144">
    <property type="component" value="Unassembled WGS sequence"/>
</dbReference>
<keyword evidence="2" id="KW-1185">Reference proteome</keyword>
<comment type="caution">
    <text evidence="1">The sequence shown here is derived from an EMBL/GenBank/DDBJ whole genome shotgun (WGS) entry which is preliminary data.</text>
</comment>
<dbReference type="PANTHER" id="PTHR14097">
    <property type="entry name" value="OXIDOREDUCTASE HTATIP2"/>
    <property type="match status" value="1"/>
</dbReference>
<dbReference type="OrthoDB" id="3535423at2759"/>
<dbReference type="EMBL" id="MCFA01000053">
    <property type="protein sequence ID" value="ORY12195.1"/>
    <property type="molecule type" value="Genomic_DNA"/>
</dbReference>
<name>A0A1Y1ZQX3_9PLEO</name>
<evidence type="ECO:0008006" key="3">
    <source>
        <dbReference type="Google" id="ProtNLM"/>
    </source>
</evidence>
<sequence>MKLVITGATGLVGTEVIRQSLSIPGITSVVALGRREVLAPSSVRPSADPSKLKSVILKSFDEDLPEDVKNQLRGVNACIWLLAITPSKSKTFPWEEVRKVNLDYTVAGMQSLMAVSEKPFRFIYTSGQMSERDQSKKLALLGDYRLLRGEAENQVLSLADKREGSTEAQIVKPGIIDGPGRGMLVRAALAATAALGGISKVHVSEIAACLLDQAINGFEKETLENADLIRIAKKNLKDDDYVK</sequence>
<dbReference type="STRING" id="1231657.A0A1Y1ZQX3"/>
<dbReference type="Gene3D" id="3.40.50.720">
    <property type="entry name" value="NAD(P)-binding Rossmann-like Domain"/>
    <property type="match status" value="1"/>
</dbReference>
<reference evidence="1 2" key="1">
    <citation type="submission" date="2016-07" db="EMBL/GenBank/DDBJ databases">
        <title>Pervasive Adenine N6-methylation of Active Genes in Fungi.</title>
        <authorList>
            <consortium name="DOE Joint Genome Institute"/>
            <person name="Mondo S.J."/>
            <person name="Dannebaum R.O."/>
            <person name="Kuo R.C."/>
            <person name="Labutti K."/>
            <person name="Haridas S."/>
            <person name="Kuo A."/>
            <person name="Salamov A."/>
            <person name="Ahrendt S.R."/>
            <person name="Lipzen A."/>
            <person name="Sullivan W."/>
            <person name="Andreopoulos W.B."/>
            <person name="Clum A."/>
            <person name="Lindquist E."/>
            <person name="Daum C."/>
            <person name="Ramamoorthy G.K."/>
            <person name="Gryganskyi A."/>
            <person name="Culley D."/>
            <person name="Magnuson J.K."/>
            <person name="James T.Y."/>
            <person name="O'Malley M.A."/>
            <person name="Stajich J.E."/>
            <person name="Spatafora J.W."/>
            <person name="Visel A."/>
            <person name="Grigoriev I.V."/>
        </authorList>
    </citation>
    <scope>NUCLEOTIDE SEQUENCE [LARGE SCALE GENOMIC DNA]</scope>
    <source>
        <strain evidence="1 2">CBS 115471</strain>
    </source>
</reference>
<dbReference type="InterPro" id="IPR036291">
    <property type="entry name" value="NAD(P)-bd_dom_sf"/>
</dbReference>
<proteinExistence type="predicted"/>
<dbReference type="PANTHER" id="PTHR14097:SF9">
    <property type="entry name" value="EPIMERASE, PUTATIVE (AFU_ORTHOLOGUE AFUA_8G07320)-RELATED"/>
    <property type="match status" value="1"/>
</dbReference>
<dbReference type="AlphaFoldDB" id="A0A1Y1ZQX3"/>